<dbReference type="PATRIC" id="fig|1166018.3.peg.2656"/>
<dbReference type="STRING" id="1166018.FAES_0938"/>
<keyword evidence="1" id="KW-0472">Membrane</keyword>
<feature type="transmembrane region" description="Helical" evidence="1">
    <location>
        <begin position="153"/>
        <end position="174"/>
    </location>
</feature>
<feature type="transmembrane region" description="Helical" evidence="1">
    <location>
        <begin position="269"/>
        <end position="289"/>
    </location>
</feature>
<gene>
    <name evidence="2" type="ORF">FAES_0938</name>
</gene>
<feature type="transmembrane region" description="Helical" evidence="1">
    <location>
        <begin position="417"/>
        <end position="439"/>
    </location>
</feature>
<keyword evidence="3" id="KW-1185">Reference proteome</keyword>
<evidence type="ECO:0000313" key="2">
    <source>
        <dbReference type="EMBL" id="CCG98949.1"/>
    </source>
</evidence>
<evidence type="ECO:0008006" key="4">
    <source>
        <dbReference type="Google" id="ProtNLM"/>
    </source>
</evidence>
<feature type="transmembrane region" description="Helical" evidence="1">
    <location>
        <begin position="238"/>
        <end position="257"/>
    </location>
</feature>
<dbReference type="OrthoDB" id="2220917at2"/>
<keyword evidence="1" id="KW-0812">Transmembrane</keyword>
<dbReference type="eggNOG" id="COG4713">
    <property type="taxonomic scope" value="Bacteria"/>
</dbReference>
<dbReference type="Pfam" id="PF09913">
    <property type="entry name" value="DUF2142"/>
    <property type="match status" value="1"/>
</dbReference>
<accession>I0K496</accession>
<keyword evidence="1" id="KW-1133">Transmembrane helix</keyword>
<proteinExistence type="predicted"/>
<feature type="transmembrane region" description="Helical" evidence="1">
    <location>
        <begin position="186"/>
        <end position="218"/>
    </location>
</feature>
<dbReference type="KEGG" id="fae:FAES_0938"/>
<feature type="transmembrane region" description="Helical" evidence="1">
    <location>
        <begin position="451"/>
        <end position="472"/>
    </location>
</feature>
<reference evidence="2 3" key="1">
    <citation type="journal article" date="2012" name="J. Bacteriol.">
        <title>Genome Sequence of Fibrella aestuarina BUZ 2T, a Filamentous Marine Bacterium.</title>
        <authorList>
            <person name="Filippini M."/>
            <person name="Qi W."/>
            <person name="Blom J."/>
            <person name="Goesmann A."/>
            <person name="Smits T.H."/>
            <person name="Bagheri H.C."/>
        </authorList>
    </citation>
    <scope>NUCLEOTIDE SEQUENCE [LARGE SCALE GENOMIC DNA]</scope>
    <source>
        <strain evidence="3">BUZ 2T</strain>
    </source>
</reference>
<feature type="transmembrane region" description="Helical" evidence="1">
    <location>
        <begin position="388"/>
        <end position="411"/>
    </location>
</feature>
<dbReference type="InterPro" id="IPR018674">
    <property type="entry name" value="DUF2142_membrane"/>
</dbReference>
<dbReference type="EMBL" id="HE796683">
    <property type="protein sequence ID" value="CCG98949.1"/>
    <property type="molecule type" value="Genomic_DNA"/>
</dbReference>
<name>I0K496_9BACT</name>
<dbReference type="RefSeq" id="WP_015330049.1">
    <property type="nucleotide sequence ID" value="NC_020054.1"/>
</dbReference>
<feature type="transmembrane region" description="Helical" evidence="1">
    <location>
        <begin position="24"/>
        <end position="43"/>
    </location>
</feature>
<protein>
    <recommendedName>
        <fullName evidence="4">DUF2142 domain-containing protein</fullName>
    </recommendedName>
</protein>
<dbReference type="HOGENOM" id="CLU_025380_1_1_10"/>
<dbReference type="Proteomes" id="UP000011058">
    <property type="component" value="Chromosome"/>
</dbReference>
<dbReference type="AlphaFoldDB" id="I0K496"/>
<feature type="transmembrane region" description="Helical" evidence="1">
    <location>
        <begin position="359"/>
        <end position="376"/>
    </location>
</feature>
<evidence type="ECO:0000256" key="1">
    <source>
        <dbReference type="SAM" id="Phobius"/>
    </source>
</evidence>
<organism evidence="2 3">
    <name type="scientific">Fibrella aestuarina BUZ 2</name>
    <dbReference type="NCBI Taxonomy" id="1166018"/>
    <lineage>
        <taxon>Bacteria</taxon>
        <taxon>Pseudomonadati</taxon>
        <taxon>Bacteroidota</taxon>
        <taxon>Cytophagia</taxon>
        <taxon>Cytophagales</taxon>
        <taxon>Spirosomataceae</taxon>
        <taxon>Fibrella</taxon>
    </lineage>
</organism>
<sequence>MVAVKSRSSIQVAVEQKVPKPQRWSLETLFLIIGFFFGVLFLATTPPFQVADESRHFVRAYQISEDVLHALGWIPSSDKLPVSLVNAIEETQYLHVDPESKTTIGHTLSLMDDDLRPEARVRYVDTAGYPFISYLPQLALIIPMRLLQVNAVVTLYAARFCALLFWLLVTYLAIRKLPVAKHLLVFIALLPMTIFQAGSLSADCITLSLSFLLIAYYVHLAHKASYVRSNEFLVVSGVGALLTAAKLVYFPLVGLHFLISPAKFRSRRLYVLTFALTVFVCIATLLISYNNFLTPLFSPEKAVAATSAQGPTPYPQLNFLLANPLNIGRMLAATGGKYGRTYMDGFVGHLGWRCASLPSYLYVVTILMIAITAFTADSRLFTRRWHRLLLIGIAAVISGAICLAICTDTFLNHKPTFLLRGIQGRYFTPFAMLIGLLAANRTSLNRRYGRYIQAAMLPFVVFLLLNAFYFLVDHYYEL</sequence>
<evidence type="ECO:0000313" key="3">
    <source>
        <dbReference type="Proteomes" id="UP000011058"/>
    </source>
</evidence>